<dbReference type="PANTHER" id="PTHR35535">
    <property type="entry name" value="HEAT SHOCK PROTEIN HSLJ"/>
    <property type="match status" value="1"/>
</dbReference>
<name>A0A3G8Y7R2_9DEIO</name>
<accession>A0A3G8Y7R2</accession>
<feature type="domain" description="DUF306" evidence="3">
    <location>
        <begin position="130"/>
        <end position="221"/>
    </location>
</feature>
<dbReference type="Pfam" id="PF03724">
    <property type="entry name" value="META"/>
    <property type="match status" value="2"/>
</dbReference>
<dbReference type="Gene3D" id="2.40.128.270">
    <property type="match status" value="2"/>
</dbReference>
<feature type="domain" description="DUF306" evidence="3">
    <location>
        <begin position="242"/>
        <end position="336"/>
    </location>
</feature>
<reference evidence="4 5" key="1">
    <citation type="submission" date="2018-11" db="EMBL/GenBank/DDBJ databases">
        <title>Deinococcus shelandsis sp. nov., isolated from South Shetland Islands soil of Antarctica.</title>
        <authorList>
            <person name="Tian J."/>
        </authorList>
    </citation>
    <scope>NUCLEOTIDE SEQUENCE [LARGE SCALE GENOMIC DNA]</scope>
    <source>
        <strain evidence="4 5">S14-83T</strain>
    </source>
</reference>
<keyword evidence="2" id="KW-1133">Transmembrane helix</keyword>
<dbReference type="InterPro" id="IPR038670">
    <property type="entry name" value="HslJ-like_sf"/>
</dbReference>
<dbReference type="PANTHER" id="PTHR35535:SF2">
    <property type="entry name" value="DUF306 DOMAIN-CONTAINING PROTEIN"/>
    <property type="match status" value="1"/>
</dbReference>
<keyword evidence="2" id="KW-0472">Membrane</keyword>
<dbReference type="Proteomes" id="UP000276417">
    <property type="component" value="Chromosome 1"/>
</dbReference>
<keyword evidence="5" id="KW-1185">Reference proteome</keyword>
<evidence type="ECO:0000313" key="5">
    <source>
        <dbReference type="Proteomes" id="UP000276417"/>
    </source>
</evidence>
<organism evidence="4 5">
    <name type="scientific">Deinococcus psychrotolerans</name>
    <dbReference type="NCBI Taxonomy" id="2489213"/>
    <lineage>
        <taxon>Bacteria</taxon>
        <taxon>Thermotogati</taxon>
        <taxon>Deinococcota</taxon>
        <taxon>Deinococci</taxon>
        <taxon>Deinococcales</taxon>
        <taxon>Deinococcaceae</taxon>
        <taxon>Deinococcus</taxon>
    </lineage>
</organism>
<sequence>MTCSQSSAPAAGKTGAVSRKRGGGDGPPPPIIKPGSWVGAKDEDSHTPPVICPSPGLGKLKPMTRTRFLFPLLALALGTSSFVAAAPTPLTGTFAQAAPITPTTAAPDNSVPIGGYSLVSLTENGQTTAPGSAAIRPTLDFDGKRVSGSSGCNSFGASYVARQKVLRFGALASTLRACPDYVDGLEAQFLKLLRGVNRFELSGMSGNQTLTLFSGSNNRMVFAQNIGAGEVASVGIRSKYDGTWTLNRPPAGLRLSSDTRPTQFTLKGSDISGFDGCNQFSGKLNISSGRLMFVGPVMSTKVFCPPQEANLVPLLTVGAAAAVQGKTLTLTDVNGGQWVLSRP</sequence>
<dbReference type="OrthoDB" id="5348860at2"/>
<gene>
    <name evidence="4" type="ORF">EHF33_00390</name>
</gene>
<feature type="region of interest" description="Disordered" evidence="1">
    <location>
        <begin position="1"/>
        <end position="54"/>
    </location>
</feature>
<dbReference type="InterPro" id="IPR053147">
    <property type="entry name" value="Hsp_HslJ-like"/>
</dbReference>
<keyword evidence="2" id="KW-0812">Transmembrane</keyword>
<feature type="transmembrane region" description="Helical" evidence="2">
    <location>
        <begin position="68"/>
        <end position="86"/>
    </location>
</feature>
<evidence type="ECO:0000259" key="3">
    <source>
        <dbReference type="Pfam" id="PF03724"/>
    </source>
</evidence>
<protein>
    <submittedName>
        <fullName evidence="4">META domain-containing protein</fullName>
    </submittedName>
</protein>
<evidence type="ECO:0000256" key="2">
    <source>
        <dbReference type="SAM" id="Phobius"/>
    </source>
</evidence>
<proteinExistence type="predicted"/>
<dbReference type="KEGG" id="dph:EHF33_00390"/>
<evidence type="ECO:0000256" key="1">
    <source>
        <dbReference type="SAM" id="MobiDB-lite"/>
    </source>
</evidence>
<evidence type="ECO:0000313" key="4">
    <source>
        <dbReference type="EMBL" id="AZI41398.1"/>
    </source>
</evidence>
<dbReference type="AlphaFoldDB" id="A0A3G8Y7R2"/>
<dbReference type="InterPro" id="IPR005184">
    <property type="entry name" value="DUF306_Meta_HslJ"/>
</dbReference>
<dbReference type="EMBL" id="CP034183">
    <property type="protein sequence ID" value="AZI41398.1"/>
    <property type="molecule type" value="Genomic_DNA"/>
</dbReference>